<keyword evidence="2" id="KW-1185">Reference proteome</keyword>
<accession>A0A510XTA6</accession>
<dbReference type="Proteomes" id="UP000321419">
    <property type="component" value="Unassembled WGS sequence"/>
</dbReference>
<protein>
    <submittedName>
        <fullName evidence="1">Uncharacterized protein</fullName>
    </submittedName>
</protein>
<comment type="caution">
    <text evidence="1">The sequence shown here is derived from an EMBL/GenBank/DDBJ whole genome shotgun (WGS) entry which is preliminary data.</text>
</comment>
<sequence length="167" mass="18992">MKYMIENLVAIAKIKNAMEKHESDPKMLEKMPIYVPLTTILMDDAHTMDRRAKVLASTLTSFVAETAPAYKDFKPEQAKDAISGAFDEAINIISQLRDRIEDDEGFKAVVLRNYENDYKDIADEPEDDEGATFKKVDENHPLHAIFGQLIKEIEKAERDANAVRPLH</sequence>
<organism evidence="1 2">
    <name type="scientific">Pseudoalteromonas espejiana</name>
    <dbReference type="NCBI Taxonomy" id="28107"/>
    <lineage>
        <taxon>Bacteria</taxon>
        <taxon>Pseudomonadati</taxon>
        <taxon>Pseudomonadota</taxon>
        <taxon>Gammaproteobacteria</taxon>
        <taxon>Alteromonadales</taxon>
        <taxon>Pseudoalteromonadaceae</taxon>
        <taxon>Pseudoalteromonas</taxon>
    </lineage>
</organism>
<name>A0A510XTA6_9GAMM</name>
<proteinExistence type="predicted"/>
<gene>
    <name evidence="1" type="ORF">PES01_10680</name>
</gene>
<reference evidence="1 2" key="1">
    <citation type="submission" date="2019-07" db="EMBL/GenBank/DDBJ databases">
        <title>Whole genome shotgun sequence of Pseudoalteromonas espejiana NBRC 102222.</title>
        <authorList>
            <person name="Hosoyama A."/>
            <person name="Uohara A."/>
            <person name="Ohji S."/>
            <person name="Ichikawa N."/>
        </authorList>
    </citation>
    <scope>NUCLEOTIDE SEQUENCE [LARGE SCALE GENOMIC DNA]</scope>
    <source>
        <strain evidence="1 2">NBRC 102222</strain>
    </source>
</reference>
<dbReference type="EMBL" id="BJUM01000008">
    <property type="protein sequence ID" value="GEK54223.1"/>
    <property type="molecule type" value="Genomic_DNA"/>
</dbReference>
<dbReference type="AlphaFoldDB" id="A0A510XTA6"/>
<evidence type="ECO:0000313" key="2">
    <source>
        <dbReference type="Proteomes" id="UP000321419"/>
    </source>
</evidence>
<evidence type="ECO:0000313" key="1">
    <source>
        <dbReference type="EMBL" id="GEK54223.1"/>
    </source>
</evidence>